<dbReference type="CDD" id="cd00158">
    <property type="entry name" value="RHOD"/>
    <property type="match status" value="1"/>
</dbReference>
<evidence type="ECO:0000313" key="2">
    <source>
        <dbReference type="EMBL" id="AHC14885.1"/>
    </source>
</evidence>
<dbReference type="eggNOG" id="COG0607">
    <property type="taxonomic scope" value="Bacteria"/>
</dbReference>
<proteinExistence type="predicted"/>
<dbReference type="STRING" id="1307761.L21SP2_1488"/>
<name>V5WGX6_9SPIO</name>
<feature type="domain" description="Rhodanese" evidence="1">
    <location>
        <begin position="16"/>
        <end position="107"/>
    </location>
</feature>
<dbReference type="PROSITE" id="PS00380">
    <property type="entry name" value="RHODANESE_1"/>
    <property type="match status" value="1"/>
</dbReference>
<dbReference type="Pfam" id="PF00581">
    <property type="entry name" value="Rhodanese"/>
    <property type="match status" value="1"/>
</dbReference>
<organism evidence="2 3">
    <name type="scientific">Salinispira pacifica</name>
    <dbReference type="NCBI Taxonomy" id="1307761"/>
    <lineage>
        <taxon>Bacteria</taxon>
        <taxon>Pseudomonadati</taxon>
        <taxon>Spirochaetota</taxon>
        <taxon>Spirochaetia</taxon>
        <taxon>Spirochaetales</taxon>
        <taxon>Spirochaetaceae</taxon>
        <taxon>Salinispira</taxon>
    </lineage>
</organism>
<accession>V5WGX6</accession>
<dbReference type="SMART" id="SM00450">
    <property type="entry name" value="RHOD"/>
    <property type="match status" value="1"/>
</dbReference>
<dbReference type="AlphaFoldDB" id="V5WGX6"/>
<dbReference type="EMBL" id="CP006939">
    <property type="protein sequence ID" value="AHC14885.1"/>
    <property type="molecule type" value="Genomic_DNA"/>
</dbReference>
<dbReference type="Gene3D" id="3.40.250.10">
    <property type="entry name" value="Rhodanese-like domain"/>
    <property type="match status" value="1"/>
</dbReference>
<dbReference type="RefSeq" id="WP_024267805.1">
    <property type="nucleotide sequence ID" value="NC_023035.1"/>
</dbReference>
<reference evidence="2 3" key="1">
    <citation type="journal article" date="2015" name="Stand. Genomic Sci.">
        <title>Complete genome sequence and description of Salinispira pacifica gen. nov., sp. nov., a novel spirochaete isolated form a hypersaline microbial mat.</title>
        <authorList>
            <person name="Ben Hania W."/>
            <person name="Joseph M."/>
            <person name="Schumann P."/>
            <person name="Bunk B."/>
            <person name="Fiebig A."/>
            <person name="Sproer C."/>
            <person name="Klenk H.P."/>
            <person name="Fardeau M.L."/>
            <person name="Spring S."/>
        </authorList>
    </citation>
    <scope>NUCLEOTIDE SEQUENCE [LARGE SCALE GENOMIC DNA]</scope>
    <source>
        <strain evidence="2 3">L21-RPul-D2</strain>
    </source>
</reference>
<keyword evidence="3" id="KW-1185">Reference proteome</keyword>
<dbReference type="OrthoDB" id="9800872at2"/>
<dbReference type="InterPro" id="IPR036873">
    <property type="entry name" value="Rhodanese-like_dom_sf"/>
</dbReference>
<protein>
    <recommendedName>
        <fullName evidence="1">Rhodanese domain-containing protein</fullName>
    </recommendedName>
</protein>
<dbReference type="GO" id="GO:0004792">
    <property type="term" value="F:thiosulfate-cyanide sulfurtransferase activity"/>
    <property type="evidence" value="ECO:0007669"/>
    <property type="project" value="InterPro"/>
</dbReference>
<dbReference type="PANTHER" id="PTHR45431">
    <property type="entry name" value="RHODANESE-LIKE DOMAIN-CONTAINING PROTEIN 15, CHLOROPLASTIC"/>
    <property type="match status" value="1"/>
</dbReference>
<dbReference type="Proteomes" id="UP000018680">
    <property type="component" value="Chromosome"/>
</dbReference>
<gene>
    <name evidence="2" type="ORF">L21SP2_1488</name>
</gene>
<dbReference type="PROSITE" id="PS50206">
    <property type="entry name" value="RHODANESE_3"/>
    <property type="match status" value="1"/>
</dbReference>
<dbReference type="SUPFAM" id="SSF52821">
    <property type="entry name" value="Rhodanese/Cell cycle control phosphatase"/>
    <property type="match status" value="1"/>
</dbReference>
<evidence type="ECO:0000313" key="3">
    <source>
        <dbReference type="Proteomes" id="UP000018680"/>
    </source>
</evidence>
<dbReference type="KEGG" id="slr:L21SP2_1488"/>
<dbReference type="InterPro" id="IPR001763">
    <property type="entry name" value="Rhodanese-like_dom"/>
</dbReference>
<dbReference type="PANTHER" id="PTHR45431:SF3">
    <property type="entry name" value="RHODANESE-LIKE DOMAIN-CONTAINING PROTEIN 15, CHLOROPLASTIC"/>
    <property type="match status" value="1"/>
</dbReference>
<sequence length="110" mass="12308">MYSTIDAETLKQKLDSNEKLHLVEVLAEKEFKRLHIPGAEHIQFGQIAGEAKKRFQKEDEIIVYCADTECSASPTAAKKLDDIGFTNVFDFVGGKKAWKEAGFPMEGEEA</sequence>
<dbReference type="HOGENOM" id="CLU_089574_6_4_12"/>
<evidence type="ECO:0000259" key="1">
    <source>
        <dbReference type="PROSITE" id="PS50206"/>
    </source>
</evidence>
<dbReference type="InterPro" id="IPR001307">
    <property type="entry name" value="Thiosulphate_STrfase_CS"/>
</dbReference>
<dbReference type="InterPro" id="IPR052367">
    <property type="entry name" value="Thiosulfate_ST/Rhodanese-like"/>
</dbReference>